<gene>
    <name evidence="2" type="ORF">BacF7301_09205</name>
</gene>
<organism evidence="2 3">
    <name type="scientific">Bacteroides faecium</name>
    <dbReference type="NCBI Taxonomy" id="2715212"/>
    <lineage>
        <taxon>Bacteria</taxon>
        <taxon>Pseudomonadati</taxon>
        <taxon>Bacteroidota</taxon>
        <taxon>Bacteroidia</taxon>
        <taxon>Bacteroidales</taxon>
        <taxon>Bacteroidaceae</taxon>
        <taxon>Bacteroides</taxon>
    </lineage>
</organism>
<dbReference type="Pfam" id="PF03372">
    <property type="entry name" value="Exo_endo_phos"/>
    <property type="match status" value="1"/>
</dbReference>
<dbReference type="Proteomes" id="UP000501780">
    <property type="component" value="Chromosome"/>
</dbReference>
<dbReference type="InterPro" id="IPR005135">
    <property type="entry name" value="Endo/exonuclease/phosphatase"/>
</dbReference>
<dbReference type="SUPFAM" id="SSF56219">
    <property type="entry name" value="DNase I-like"/>
    <property type="match status" value="1"/>
</dbReference>
<dbReference type="GO" id="GO:0003824">
    <property type="term" value="F:catalytic activity"/>
    <property type="evidence" value="ECO:0007669"/>
    <property type="project" value="InterPro"/>
</dbReference>
<dbReference type="EMBL" id="CP050831">
    <property type="protein sequence ID" value="QIU94313.1"/>
    <property type="molecule type" value="Genomic_DNA"/>
</dbReference>
<evidence type="ECO:0000313" key="2">
    <source>
        <dbReference type="EMBL" id="QIU94313.1"/>
    </source>
</evidence>
<dbReference type="Gene3D" id="3.60.10.10">
    <property type="entry name" value="Endonuclease/exonuclease/phosphatase"/>
    <property type="match status" value="1"/>
</dbReference>
<sequence length="226" mass="25660">MRIATWNMQGGSLLDDDVKRTLLMDMFKRGIDVVCLQEMTEPLPSFRFQGVGTDGVRVHTMDPPVSNRRKREPLYTCYYFEWSHGGNKRCSLAIYAMSSVAAFGAESDISLSNRPMLWVRIGNTFIGNVHLPSGYPPTAEASFAHFKSVMNGIPAGHRYVIAGDFNMPFNYIEKRFLDENNFHNPQVATHQGGNTLDYVYFQGDVGDIRYTPGYYSDHRAFECMIL</sequence>
<accession>A0A6H0KMA0</accession>
<dbReference type="InterPro" id="IPR036691">
    <property type="entry name" value="Endo/exonu/phosph_ase_sf"/>
</dbReference>
<name>A0A6H0KMA0_9BACE</name>
<evidence type="ECO:0000313" key="3">
    <source>
        <dbReference type="Proteomes" id="UP000501780"/>
    </source>
</evidence>
<protein>
    <recommendedName>
        <fullName evidence="1">Endonuclease/exonuclease/phosphatase domain-containing protein</fullName>
    </recommendedName>
</protein>
<evidence type="ECO:0000259" key="1">
    <source>
        <dbReference type="Pfam" id="PF03372"/>
    </source>
</evidence>
<feature type="domain" description="Endonuclease/exonuclease/phosphatase" evidence="1">
    <location>
        <begin position="4"/>
        <end position="218"/>
    </location>
</feature>
<dbReference type="KEGG" id="bfc:BacF7301_09205"/>
<reference evidence="2 3" key="1">
    <citation type="submission" date="2020-03" db="EMBL/GenBank/DDBJ databases">
        <title>Genomic analysis of Bacteroides faecium CBA7301.</title>
        <authorList>
            <person name="Kim J."/>
            <person name="Roh S.W."/>
        </authorList>
    </citation>
    <scope>NUCLEOTIDE SEQUENCE [LARGE SCALE GENOMIC DNA]</scope>
    <source>
        <strain evidence="2 3">CBA7301</strain>
    </source>
</reference>
<dbReference type="RefSeq" id="WP_167962141.1">
    <property type="nucleotide sequence ID" value="NZ_CP050831.1"/>
</dbReference>
<keyword evidence="3" id="KW-1185">Reference proteome</keyword>
<dbReference type="AlphaFoldDB" id="A0A6H0KMA0"/>
<proteinExistence type="predicted"/>